<name>A0ABV7AA29_9BACI</name>
<accession>A0ABV7AA29</accession>
<evidence type="ECO:0000313" key="4">
    <source>
        <dbReference type="Proteomes" id="UP001595387"/>
    </source>
</evidence>
<evidence type="ECO:0000259" key="2">
    <source>
        <dbReference type="SMART" id="SM00849"/>
    </source>
</evidence>
<dbReference type="PANTHER" id="PTHR46018">
    <property type="entry name" value="ZINC PHOSPHODIESTERASE ELAC PROTEIN 1"/>
    <property type="match status" value="1"/>
</dbReference>
<proteinExistence type="predicted"/>
<dbReference type="InterPro" id="IPR001279">
    <property type="entry name" value="Metallo-B-lactamas"/>
</dbReference>
<reference evidence="4" key="1">
    <citation type="journal article" date="2019" name="Int. J. Syst. Evol. Microbiol.">
        <title>The Global Catalogue of Microorganisms (GCM) 10K type strain sequencing project: providing services to taxonomists for standard genome sequencing and annotation.</title>
        <authorList>
            <consortium name="The Broad Institute Genomics Platform"/>
            <consortium name="The Broad Institute Genome Sequencing Center for Infectious Disease"/>
            <person name="Wu L."/>
            <person name="Ma J."/>
        </authorList>
    </citation>
    <scope>NUCLEOTIDE SEQUENCE [LARGE SCALE GENOMIC DNA]</scope>
    <source>
        <strain evidence="4">KCTC 13193</strain>
    </source>
</reference>
<evidence type="ECO:0000256" key="1">
    <source>
        <dbReference type="ARBA" id="ARBA00022833"/>
    </source>
</evidence>
<keyword evidence="1" id="KW-0862">Zinc</keyword>
<gene>
    <name evidence="3" type="ORF">ACFODW_16720</name>
</gene>
<dbReference type="CDD" id="cd07716">
    <property type="entry name" value="RNaseZ_short-form-like_MBL-fold"/>
    <property type="match status" value="1"/>
</dbReference>
<dbReference type="SUPFAM" id="SSF56281">
    <property type="entry name" value="Metallo-hydrolase/oxidoreductase"/>
    <property type="match status" value="1"/>
</dbReference>
<evidence type="ECO:0000313" key="3">
    <source>
        <dbReference type="EMBL" id="MFC2949967.1"/>
    </source>
</evidence>
<dbReference type="PANTHER" id="PTHR46018:SF4">
    <property type="entry name" value="METALLO-HYDROLASE YHFI-RELATED"/>
    <property type="match status" value="1"/>
</dbReference>
<comment type="caution">
    <text evidence="3">The sequence shown here is derived from an EMBL/GenBank/DDBJ whole genome shotgun (WGS) entry which is preliminary data.</text>
</comment>
<dbReference type="Pfam" id="PF12706">
    <property type="entry name" value="Lactamase_B_2"/>
    <property type="match status" value="1"/>
</dbReference>
<dbReference type="SMART" id="SM00849">
    <property type="entry name" value="Lactamase_B"/>
    <property type="match status" value="1"/>
</dbReference>
<keyword evidence="4" id="KW-1185">Reference proteome</keyword>
<feature type="domain" description="Metallo-beta-lactamase" evidence="2">
    <location>
        <begin position="18"/>
        <end position="210"/>
    </location>
</feature>
<dbReference type="EMBL" id="JBHRRZ010000039">
    <property type="protein sequence ID" value="MFC2949967.1"/>
    <property type="molecule type" value="Genomic_DNA"/>
</dbReference>
<dbReference type="Gene3D" id="3.60.15.10">
    <property type="entry name" value="Ribonuclease Z/Hydroxyacylglutathione hydrolase-like"/>
    <property type="match status" value="1"/>
</dbReference>
<protein>
    <submittedName>
        <fullName evidence="3">MBL fold metallo-hydrolase</fullName>
    </submittedName>
</protein>
<organism evidence="3 4">
    <name type="scientific">Virgibacillus sediminis</name>
    <dbReference type="NCBI Taxonomy" id="202260"/>
    <lineage>
        <taxon>Bacteria</taxon>
        <taxon>Bacillati</taxon>
        <taxon>Bacillota</taxon>
        <taxon>Bacilli</taxon>
        <taxon>Bacillales</taxon>
        <taxon>Bacillaceae</taxon>
        <taxon>Virgibacillus</taxon>
    </lineage>
</organism>
<dbReference type="InterPro" id="IPR036866">
    <property type="entry name" value="RibonucZ/Hydroxyglut_hydro"/>
</dbReference>
<sequence>MKLTVIGVWGGYPAPDGATSSYLLEKDDFSLLIDAGSGSLSKLQKYKQLDELDAVILSHYHQDHVADIGVLQYSRLVRSFVTGAKDVLPIYGHQEDREGFASLTHEYTKGIPYDPSDKLKIGPFEISFQKSIHPVPCYGMRISDGESVLVYTADTAYQPEWIPFANNADLLITDCNLYAEQDGSKAGHMTSREGGRIAEEAGARELLLSHLPQYGDNRQLVREAKEVYSGRTDLAKEGMVWEK</sequence>
<dbReference type="Proteomes" id="UP001595387">
    <property type="component" value="Unassembled WGS sequence"/>
</dbReference>
<dbReference type="RefSeq" id="WP_390307927.1">
    <property type="nucleotide sequence ID" value="NZ_JBHRRZ010000039.1"/>
</dbReference>